<dbReference type="KEGG" id="rge:RGE_38210"/>
<feature type="transmembrane region" description="Helical" evidence="8">
    <location>
        <begin position="348"/>
        <end position="372"/>
    </location>
</feature>
<dbReference type="eggNOG" id="COG1994">
    <property type="taxonomic scope" value="Bacteria"/>
</dbReference>
<feature type="transmembrane region" description="Helical" evidence="8">
    <location>
        <begin position="143"/>
        <end position="163"/>
    </location>
</feature>
<keyword evidence="6 8" id="KW-0472">Membrane</keyword>
<dbReference type="GO" id="GO:0004222">
    <property type="term" value="F:metalloendopeptidase activity"/>
    <property type="evidence" value="ECO:0007669"/>
    <property type="project" value="InterPro"/>
</dbReference>
<gene>
    <name evidence="10" type="ordered locus">RGE_38210</name>
</gene>
<dbReference type="GO" id="GO:0031293">
    <property type="term" value="P:membrane protein intracellular domain proteolysis"/>
    <property type="evidence" value="ECO:0007669"/>
    <property type="project" value="TreeGrafter"/>
</dbReference>
<evidence type="ECO:0000256" key="8">
    <source>
        <dbReference type="SAM" id="Phobius"/>
    </source>
</evidence>
<keyword evidence="4 8" id="KW-0812">Transmembrane</keyword>
<dbReference type="HOGENOM" id="CLU_019354_1_0_4"/>
<feature type="transmembrane region" description="Helical" evidence="8">
    <location>
        <begin position="273"/>
        <end position="293"/>
    </location>
</feature>
<evidence type="ECO:0000256" key="1">
    <source>
        <dbReference type="ARBA" id="ARBA00001947"/>
    </source>
</evidence>
<evidence type="ECO:0000256" key="6">
    <source>
        <dbReference type="ARBA" id="ARBA00023136"/>
    </source>
</evidence>
<dbReference type="InterPro" id="IPR001193">
    <property type="entry name" value="MBTPS2"/>
</dbReference>
<feature type="region of interest" description="Disordered" evidence="7">
    <location>
        <begin position="1"/>
        <end position="24"/>
    </location>
</feature>
<organism evidence="10 11">
    <name type="scientific">Rubrivivax gelatinosus (strain NBRC 100245 / IL144)</name>
    <dbReference type="NCBI Taxonomy" id="983917"/>
    <lineage>
        <taxon>Bacteria</taxon>
        <taxon>Pseudomonadati</taxon>
        <taxon>Pseudomonadota</taxon>
        <taxon>Betaproteobacteria</taxon>
        <taxon>Burkholderiales</taxon>
        <taxon>Sphaerotilaceae</taxon>
        <taxon>Rubrivivax</taxon>
    </lineage>
</organism>
<dbReference type="eggNOG" id="COG0845">
    <property type="taxonomic scope" value="Bacteria"/>
</dbReference>
<feature type="transmembrane region" description="Helical" evidence="8">
    <location>
        <begin position="175"/>
        <end position="194"/>
    </location>
</feature>
<dbReference type="AlphaFoldDB" id="I0HVX3"/>
<proteinExistence type="inferred from homology"/>
<reference evidence="10 11" key="1">
    <citation type="journal article" date="2012" name="J. Bacteriol.">
        <title>Complete genome sequence of phototrophic betaproteobacterium Rubrivivax gelatinosus IL144.</title>
        <authorList>
            <person name="Nagashima S."/>
            <person name="Kamimura A."/>
            <person name="Shimizu T."/>
            <person name="Nakamura-isaki S."/>
            <person name="Aono E."/>
            <person name="Sakamoto K."/>
            <person name="Ichikawa N."/>
            <person name="Nakazawa H."/>
            <person name="Sekine M."/>
            <person name="Yamazaki S."/>
            <person name="Fujita N."/>
            <person name="Shimada K."/>
            <person name="Hanada S."/>
            <person name="Nagashima K.V.P."/>
        </authorList>
    </citation>
    <scope>NUCLEOTIDE SEQUENCE [LARGE SCALE GENOMIC DNA]</scope>
    <source>
        <strain evidence="11">NBRC 100245 / IL144</strain>
    </source>
</reference>
<feature type="transmembrane region" description="Helical" evidence="8">
    <location>
        <begin position="378"/>
        <end position="397"/>
    </location>
</feature>
<evidence type="ECO:0000313" key="11">
    <source>
        <dbReference type="Proteomes" id="UP000007883"/>
    </source>
</evidence>
<dbReference type="PATRIC" id="fig|983917.3.peg.3730"/>
<comment type="subcellular location">
    <subcellularLocation>
        <location evidence="2">Endomembrane system</location>
        <topology evidence="2">Multi-pass membrane protein</topology>
    </subcellularLocation>
</comment>
<keyword evidence="11" id="KW-1185">Reference proteome</keyword>
<evidence type="ECO:0000256" key="2">
    <source>
        <dbReference type="ARBA" id="ARBA00004127"/>
    </source>
</evidence>
<dbReference type="STRING" id="983917.RGE_38210"/>
<comment type="similarity">
    <text evidence="3">Belongs to the peptidase M50B family.</text>
</comment>
<protein>
    <submittedName>
        <fullName evidence="10">Peptidase M50 family protein</fullName>
    </submittedName>
</protein>
<dbReference type="GO" id="GO:0005737">
    <property type="term" value="C:cytoplasm"/>
    <property type="evidence" value="ECO:0007669"/>
    <property type="project" value="TreeGrafter"/>
</dbReference>
<evidence type="ECO:0000256" key="4">
    <source>
        <dbReference type="ARBA" id="ARBA00022692"/>
    </source>
</evidence>
<keyword evidence="5 8" id="KW-1133">Transmembrane helix</keyword>
<dbReference type="InterPro" id="IPR008915">
    <property type="entry name" value="Peptidase_M50"/>
</dbReference>
<evidence type="ECO:0000256" key="3">
    <source>
        <dbReference type="ARBA" id="ARBA00007931"/>
    </source>
</evidence>
<dbReference type="Pfam" id="PF02163">
    <property type="entry name" value="Peptidase_M50"/>
    <property type="match status" value="1"/>
</dbReference>
<dbReference type="GO" id="GO:0016020">
    <property type="term" value="C:membrane"/>
    <property type="evidence" value="ECO:0007669"/>
    <property type="project" value="InterPro"/>
</dbReference>
<dbReference type="PANTHER" id="PTHR13325">
    <property type="entry name" value="PROTEASE M50 MEMBRANE-BOUND TRANSCRIPTION FACTOR SITE 2 PROTEASE"/>
    <property type="match status" value="1"/>
</dbReference>
<feature type="transmembrane region" description="Helical" evidence="8">
    <location>
        <begin position="246"/>
        <end position="267"/>
    </location>
</feature>
<name>I0HVX3_RUBGI</name>
<dbReference type="EMBL" id="AP012320">
    <property type="protein sequence ID" value="BAL97160.1"/>
    <property type="molecule type" value="Genomic_DNA"/>
</dbReference>
<accession>I0HVX3</accession>
<evidence type="ECO:0000256" key="5">
    <source>
        <dbReference type="ARBA" id="ARBA00022989"/>
    </source>
</evidence>
<dbReference type="GO" id="GO:0012505">
    <property type="term" value="C:endomembrane system"/>
    <property type="evidence" value="ECO:0007669"/>
    <property type="project" value="UniProtKB-SubCell"/>
</dbReference>
<evidence type="ECO:0000259" key="9">
    <source>
        <dbReference type="Pfam" id="PF02163"/>
    </source>
</evidence>
<feature type="domain" description="Peptidase M50" evidence="9">
    <location>
        <begin position="189"/>
        <end position="277"/>
    </location>
</feature>
<dbReference type="Proteomes" id="UP000007883">
    <property type="component" value="Chromosome"/>
</dbReference>
<dbReference type="PANTHER" id="PTHR13325:SF3">
    <property type="entry name" value="MEMBRANE-BOUND TRANSCRIPTION FACTOR SITE-2 PROTEASE"/>
    <property type="match status" value="1"/>
</dbReference>
<evidence type="ECO:0000313" key="10">
    <source>
        <dbReference type="EMBL" id="BAL97160.1"/>
    </source>
</evidence>
<evidence type="ECO:0000256" key="7">
    <source>
        <dbReference type="SAM" id="MobiDB-lite"/>
    </source>
</evidence>
<sequence length="706" mass="78888">MKPAMLPPLRQDLGLHPGPTADDGTPTWTLHDPAAHRFYELSWPAFELLSRWPLGSADAVLQAVERETTLRLGPEDLQALLQFLASHHLLLAHSVEHSARLAHAAAAGRSSHTMWLLKHYLFFRVPLLRPEPLLAWLARHTGWLYRPAFWWAVGGAALLGLFLASRRWDEFTHTFAAYGSWSGLLAIGVALSVAKVLHEFGHAVTAYRYGCRVPTMGVAFLVLWPVLYTDTNEAWKLTRRGQRLRIAAAGMLAELALAAVATLAWSFLPDGPLRSGVFLLATSSWLVTLGVNASPFMRFDGYFLLADALNTPNLHERSFALGRWWLRERLWGLGDPVPELLPPARQRLLVAFAFATWLYRLVLFFGIALLVYHLFFKALGLVMMAVELGWFIVLPVWRELRVWWARRAELHWNRSTRRSAALAGALLLVLLLPWRGGVQAPAVLSHGEQQALYAAETARQRGAAVAEGSRVAAGQLLMRLQSPELEQRLEAAALQEALLRWQVEQQPLDSRLQQEGQALHQRWQAAREEVAGLRRQREQLAVRAPFAGTVVTAHPMLADGTWFTRGEKLFQIVGDGDTLKVEAFVGESDYARLRREGPQRAGARFVADLPEFGSVRCTALQLESVNLRSLPQPYLASVYGGPINSVRDGAELRPLGATYRARLTQCEARPLARELPGRVRLEGAARSLAGEGWDWLLALWRREGGL</sequence>
<feature type="transmembrane region" description="Helical" evidence="8">
    <location>
        <begin position="206"/>
        <end position="226"/>
    </location>
</feature>
<comment type="cofactor">
    <cofactor evidence="1">
        <name>Zn(2+)</name>
        <dbReference type="ChEBI" id="CHEBI:29105"/>
    </cofactor>
</comment>